<comment type="subcellular location">
    <subcellularLocation>
        <location evidence="1">Membrane</location>
        <topology evidence="1">Multi-pass membrane protein</topology>
    </subcellularLocation>
</comment>
<feature type="transmembrane region" description="Helical" evidence="5">
    <location>
        <begin position="372"/>
        <end position="392"/>
    </location>
</feature>
<evidence type="ECO:0000256" key="4">
    <source>
        <dbReference type="ARBA" id="ARBA00023136"/>
    </source>
</evidence>
<dbReference type="PANTHER" id="PTHR37422:SF13">
    <property type="entry name" value="LIPOPOLYSACCHARIDE BIOSYNTHESIS PROTEIN PA4999-RELATED"/>
    <property type="match status" value="1"/>
</dbReference>
<name>A0A5C8VA01_9FLAO</name>
<dbReference type="InterPro" id="IPR051533">
    <property type="entry name" value="WaaL-like"/>
</dbReference>
<evidence type="ECO:0000259" key="6">
    <source>
        <dbReference type="Pfam" id="PF04932"/>
    </source>
</evidence>
<feature type="transmembrane region" description="Helical" evidence="5">
    <location>
        <begin position="62"/>
        <end position="81"/>
    </location>
</feature>
<dbReference type="AlphaFoldDB" id="A0A5C8VA01"/>
<keyword evidence="4 5" id="KW-0472">Membrane</keyword>
<dbReference type="PANTHER" id="PTHR37422">
    <property type="entry name" value="TEICHURONIC ACID BIOSYNTHESIS PROTEIN TUAE"/>
    <property type="match status" value="1"/>
</dbReference>
<feature type="domain" description="O-antigen ligase-related" evidence="6">
    <location>
        <begin position="206"/>
        <end position="356"/>
    </location>
</feature>
<keyword evidence="3 5" id="KW-1133">Transmembrane helix</keyword>
<comment type="caution">
    <text evidence="7">The sequence shown here is derived from an EMBL/GenBank/DDBJ whole genome shotgun (WGS) entry which is preliminary data.</text>
</comment>
<feature type="transmembrane region" description="Helical" evidence="5">
    <location>
        <begin position="204"/>
        <end position="235"/>
    </location>
</feature>
<feature type="transmembrane region" description="Helical" evidence="5">
    <location>
        <begin position="15"/>
        <end position="41"/>
    </location>
</feature>
<dbReference type="InterPro" id="IPR007016">
    <property type="entry name" value="O-antigen_ligase-rel_domated"/>
</dbReference>
<dbReference type="GO" id="GO:0016020">
    <property type="term" value="C:membrane"/>
    <property type="evidence" value="ECO:0007669"/>
    <property type="project" value="UniProtKB-SubCell"/>
</dbReference>
<evidence type="ECO:0000256" key="2">
    <source>
        <dbReference type="ARBA" id="ARBA00022692"/>
    </source>
</evidence>
<dbReference type="Pfam" id="PF04932">
    <property type="entry name" value="Wzy_C"/>
    <property type="match status" value="1"/>
</dbReference>
<protein>
    <submittedName>
        <fullName evidence="7">O-antigen ligase family protein</fullName>
    </submittedName>
</protein>
<keyword evidence="8" id="KW-1185">Reference proteome</keyword>
<dbReference type="GO" id="GO:0016874">
    <property type="term" value="F:ligase activity"/>
    <property type="evidence" value="ECO:0007669"/>
    <property type="project" value="UniProtKB-KW"/>
</dbReference>
<sequence length="412" mass="47631">MQSLTIQTLLSKSKIVLLLVFSFLLPFNLKVQPILVVVLLLHSLLQFRKQDFHENVKRCLPFFLGFVLLFVWQFSSLLWTTDIVFGLNKVERRLFYIVAPLLFFINKDIPYAKIIKLYISGNLLLCLTGFFYLIYFFFTEKLYFINKTVEEGISQETWVYIIFHGRNNFIFLDIHRTYFSFGLLISILLLFLSKKVKFKVIFRYVSLAIMSLVIFLLQAKIPVIILVMLLLVIVGIELRKVPKKLKWIYALGIGLVLIFGLKIANPRFARLIKEATNISAKSEGSLVERIQYSKSALQLIYEAPFFGYGIGDVRSAMKKKIKELSYPEKIKRESYDPHNEFLKTLVGTGLLGFLILMTAFAMPLYLSYKNKNLILAIFLGMLALVCFVEPFISRQLGIFTALFFLGILSEDS</sequence>
<feature type="transmembrane region" description="Helical" evidence="5">
    <location>
        <begin position="341"/>
        <end position="366"/>
    </location>
</feature>
<feature type="transmembrane region" description="Helical" evidence="5">
    <location>
        <begin position="174"/>
        <end position="192"/>
    </location>
</feature>
<feature type="transmembrane region" description="Helical" evidence="5">
    <location>
        <begin position="247"/>
        <end position="264"/>
    </location>
</feature>
<accession>A0A5C8VA01</accession>
<reference evidence="7 8" key="1">
    <citation type="submission" date="2019-08" db="EMBL/GenBank/DDBJ databases">
        <title>Professor.</title>
        <authorList>
            <person name="Park J.S."/>
        </authorList>
    </citation>
    <scope>NUCLEOTIDE SEQUENCE [LARGE SCALE GENOMIC DNA]</scope>
    <source>
        <strain evidence="7 8">176CP5-101</strain>
    </source>
</reference>
<gene>
    <name evidence="7" type="ORF">FVB32_04840</name>
</gene>
<evidence type="ECO:0000313" key="7">
    <source>
        <dbReference type="EMBL" id="TXN37618.1"/>
    </source>
</evidence>
<dbReference type="EMBL" id="VRUR01000001">
    <property type="protein sequence ID" value="TXN37618.1"/>
    <property type="molecule type" value="Genomic_DNA"/>
</dbReference>
<evidence type="ECO:0000256" key="1">
    <source>
        <dbReference type="ARBA" id="ARBA00004141"/>
    </source>
</evidence>
<proteinExistence type="predicted"/>
<keyword evidence="7" id="KW-0436">Ligase</keyword>
<evidence type="ECO:0000313" key="8">
    <source>
        <dbReference type="Proteomes" id="UP000321456"/>
    </source>
</evidence>
<organism evidence="7 8">
    <name type="scientific">Flagellimonas hymeniacidonis</name>
    <dbReference type="NCBI Taxonomy" id="2603628"/>
    <lineage>
        <taxon>Bacteria</taxon>
        <taxon>Pseudomonadati</taxon>
        <taxon>Bacteroidota</taxon>
        <taxon>Flavobacteriia</taxon>
        <taxon>Flavobacteriales</taxon>
        <taxon>Flavobacteriaceae</taxon>
        <taxon>Flagellimonas</taxon>
    </lineage>
</organism>
<keyword evidence="2 5" id="KW-0812">Transmembrane</keyword>
<evidence type="ECO:0000256" key="5">
    <source>
        <dbReference type="SAM" id="Phobius"/>
    </source>
</evidence>
<evidence type="ECO:0000256" key="3">
    <source>
        <dbReference type="ARBA" id="ARBA00022989"/>
    </source>
</evidence>
<dbReference type="Proteomes" id="UP000321456">
    <property type="component" value="Unassembled WGS sequence"/>
</dbReference>
<feature type="transmembrane region" description="Helical" evidence="5">
    <location>
        <begin position="117"/>
        <end position="138"/>
    </location>
</feature>
<feature type="transmembrane region" description="Helical" evidence="5">
    <location>
        <begin position="93"/>
        <end position="110"/>
    </location>
</feature>